<evidence type="ECO:0000313" key="4">
    <source>
        <dbReference type="EMBL" id="GAA3731260.1"/>
    </source>
</evidence>
<organism evidence="4 5">
    <name type="scientific">Salinactinospora qingdaonensis</name>
    <dbReference type="NCBI Taxonomy" id="702744"/>
    <lineage>
        <taxon>Bacteria</taxon>
        <taxon>Bacillati</taxon>
        <taxon>Actinomycetota</taxon>
        <taxon>Actinomycetes</taxon>
        <taxon>Streptosporangiales</taxon>
        <taxon>Nocardiopsidaceae</taxon>
        <taxon>Salinactinospora</taxon>
    </lineage>
</organism>
<evidence type="ECO:0000256" key="2">
    <source>
        <dbReference type="SAM" id="Phobius"/>
    </source>
</evidence>
<protein>
    <submittedName>
        <fullName evidence="4">Uncharacterized protein</fullName>
    </submittedName>
</protein>
<accession>A0ABP7F4E6</accession>
<evidence type="ECO:0000256" key="3">
    <source>
        <dbReference type="SAM" id="SignalP"/>
    </source>
</evidence>
<feature type="region of interest" description="Disordered" evidence="1">
    <location>
        <begin position="25"/>
        <end position="108"/>
    </location>
</feature>
<keyword evidence="2" id="KW-1133">Transmembrane helix</keyword>
<keyword evidence="5" id="KW-1185">Reference proteome</keyword>
<dbReference type="Proteomes" id="UP001500908">
    <property type="component" value="Unassembled WGS sequence"/>
</dbReference>
<feature type="chain" id="PRO_5045274303" evidence="3">
    <location>
        <begin position="27"/>
        <end position="158"/>
    </location>
</feature>
<sequence length="158" mass="15846">MSTGPLPRLTAIAVLACCSYAAPANAGAESARGPHPTQPSPAEASLPSPIAVGPAEAPRPRSASGAHRPTPAALPAEPSEPVSARDASTVSASPVEGPQSHYEGSLPASWPRGGAHGLVALTAALTLAAVAALGLALRLSVGWPRFPPLYRGQRRSSD</sequence>
<evidence type="ECO:0000313" key="5">
    <source>
        <dbReference type="Proteomes" id="UP001500908"/>
    </source>
</evidence>
<dbReference type="EMBL" id="BAABDD010000003">
    <property type="protein sequence ID" value="GAA3731260.1"/>
    <property type="molecule type" value="Genomic_DNA"/>
</dbReference>
<feature type="transmembrane region" description="Helical" evidence="2">
    <location>
        <begin position="115"/>
        <end position="137"/>
    </location>
</feature>
<comment type="caution">
    <text evidence="4">The sequence shown here is derived from an EMBL/GenBank/DDBJ whole genome shotgun (WGS) entry which is preliminary data.</text>
</comment>
<name>A0ABP7F4E6_9ACTN</name>
<keyword evidence="2" id="KW-0812">Transmembrane</keyword>
<gene>
    <name evidence="4" type="ORF">GCM10022402_09950</name>
</gene>
<keyword evidence="3" id="KW-0732">Signal</keyword>
<evidence type="ECO:0000256" key="1">
    <source>
        <dbReference type="SAM" id="MobiDB-lite"/>
    </source>
</evidence>
<feature type="signal peptide" evidence="3">
    <location>
        <begin position="1"/>
        <end position="26"/>
    </location>
</feature>
<proteinExistence type="predicted"/>
<reference evidence="5" key="1">
    <citation type="journal article" date="2019" name="Int. J. Syst. Evol. Microbiol.">
        <title>The Global Catalogue of Microorganisms (GCM) 10K type strain sequencing project: providing services to taxonomists for standard genome sequencing and annotation.</title>
        <authorList>
            <consortium name="The Broad Institute Genomics Platform"/>
            <consortium name="The Broad Institute Genome Sequencing Center for Infectious Disease"/>
            <person name="Wu L."/>
            <person name="Ma J."/>
        </authorList>
    </citation>
    <scope>NUCLEOTIDE SEQUENCE [LARGE SCALE GENOMIC DNA]</scope>
    <source>
        <strain evidence="5">JCM 17137</strain>
    </source>
</reference>
<keyword evidence="2" id="KW-0472">Membrane</keyword>
<dbReference type="RefSeq" id="WP_344967742.1">
    <property type="nucleotide sequence ID" value="NZ_BAABDD010000003.1"/>
</dbReference>